<dbReference type="FunFam" id="3.40.50.80:FF:000011">
    <property type="entry name" value="Sulfite reductase flavoprotein component"/>
    <property type="match status" value="1"/>
</dbReference>
<dbReference type="Pfam" id="PF00667">
    <property type="entry name" value="FAD_binding_1"/>
    <property type="match status" value="1"/>
</dbReference>
<feature type="domain" description="FAD-binding FR-type" evidence="14">
    <location>
        <begin position="647"/>
        <end position="878"/>
    </location>
</feature>
<dbReference type="Gene3D" id="3.40.50.80">
    <property type="entry name" value="Nucleotide-binding domain of ferredoxin-NADP reductase (FNR) module"/>
    <property type="match status" value="1"/>
</dbReference>
<dbReference type="GO" id="GO:0050660">
    <property type="term" value="F:flavin adenine dinucleotide binding"/>
    <property type="evidence" value="ECO:0007669"/>
    <property type="project" value="TreeGrafter"/>
</dbReference>
<comment type="catalytic activity">
    <reaction evidence="12">
        <text>hydrogen sulfide + 3 NADP(+) + 3 H2O = sulfite + 3 NADPH + 4 H(+)</text>
        <dbReference type="Rhea" id="RHEA:13801"/>
        <dbReference type="ChEBI" id="CHEBI:15377"/>
        <dbReference type="ChEBI" id="CHEBI:15378"/>
        <dbReference type="ChEBI" id="CHEBI:17359"/>
        <dbReference type="ChEBI" id="CHEBI:29919"/>
        <dbReference type="ChEBI" id="CHEBI:57783"/>
        <dbReference type="ChEBI" id="CHEBI:58349"/>
        <dbReference type="EC" id="1.8.1.2"/>
    </reaction>
</comment>
<dbReference type="eggNOG" id="KOG1158">
    <property type="taxonomic scope" value="Eukaryota"/>
</dbReference>
<dbReference type="PANTHER" id="PTHR19384:SF109">
    <property type="entry name" value="SULFITE REDUCTASE [NADPH] FLAVOPROTEIN COMPONENT"/>
    <property type="match status" value="1"/>
</dbReference>
<evidence type="ECO:0000256" key="10">
    <source>
        <dbReference type="ARBA" id="ARBA00022982"/>
    </source>
</evidence>
<dbReference type="GO" id="GO:0010181">
    <property type="term" value="F:FMN binding"/>
    <property type="evidence" value="ECO:0007669"/>
    <property type="project" value="TreeGrafter"/>
</dbReference>
<evidence type="ECO:0000256" key="4">
    <source>
        <dbReference type="ARBA" id="ARBA00012604"/>
    </source>
</evidence>
<dbReference type="Gene3D" id="3.40.50.920">
    <property type="match status" value="1"/>
</dbReference>
<keyword evidence="16" id="KW-1185">Reference proteome</keyword>
<evidence type="ECO:0000256" key="1">
    <source>
        <dbReference type="ARBA" id="ARBA00001917"/>
    </source>
</evidence>
<dbReference type="SUPFAM" id="SSF52922">
    <property type="entry name" value="TK C-terminal domain-like"/>
    <property type="match status" value="1"/>
</dbReference>
<evidence type="ECO:0000256" key="5">
    <source>
        <dbReference type="ARBA" id="ARBA00022448"/>
    </source>
</evidence>
<dbReference type="CDD" id="cd06207">
    <property type="entry name" value="CyPoR_like"/>
    <property type="match status" value="1"/>
</dbReference>
<dbReference type="PROSITE" id="PS51384">
    <property type="entry name" value="FAD_FR"/>
    <property type="match status" value="1"/>
</dbReference>
<dbReference type="Proteomes" id="UP000005666">
    <property type="component" value="Chromosome 3"/>
</dbReference>
<dbReference type="GO" id="GO:0000103">
    <property type="term" value="P:sulfate assimilation"/>
    <property type="evidence" value="ECO:0007669"/>
    <property type="project" value="EnsemblFungi"/>
</dbReference>
<dbReference type="EMBL" id="HE612858">
    <property type="protein sequence ID" value="CCE62301.1"/>
    <property type="molecule type" value="Genomic_DNA"/>
</dbReference>
<dbReference type="SUPFAM" id="SSF52343">
    <property type="entry name" value="Ferredoxin reductase-like, C-terminal NADP-linked domain"/>
    <property type="match status" value="1"/>
</dbReference>
<evidence type="ECO:0000256" key="12">
    <source>
        <dbReference type="ARBA" id="ARBA00052219"/>
    </source>
</evidence>
<dbReference type="InterPro" id="IPR002869">
    <property type="entry name" value="Pyrv_flavodox_OxRed_cen"/>
</dbReference>
<evidence type="ECO:0000259" key="14">
    <source>
        <dbReference type="PROSITE" id="PS51384"/>
    </source>
</evidence>
<dbReference type="PANTHER" id="PTHR19384">
    <property type="entry name" value="NITRIC OXIDE SYNTHASE-RELATED"/>
    <property type="match status" value="1"/>
</dbReference>
<dbReference type="EC" id="1.8.1.2" evidence="4"/>
<dbReference type="GO" id="GO:0009337">
    <property type="term" value="C:sulfite reductase complex (NADPH)"/>
    <property type="evidence" value="ECO:0007669"/>
    <property type="project" value="EnsemblFungi"/>
</dbReference>
<dbReference type="AlphaFoldDB" id="G8BRC5"/>
<dbReference type="GO" id="GO:0004783">
    <property type="term" value="F:sulfite reductase (NADPH) activity"/>
    <property type="evidence" value="ECO:0007669"/>
    <property type="project" value="UniProtKB-EC"/>
</dbReference>
<evidence type="ECO:0000256" key="9">
    <source>
        <dbReference type="ARBA" id="ARBA00022857"/>
    </source>
</evidence>
<evidence type="ECO:0000256" key="3">
    <source>
        <dbReference type="ARBA" id="ARBA00004774"/>
    </source>
</evidence>
<accession>G8BRC5</accession>
<dbReference type="GO" id="GO:0005829">
    <property type="term" value="C:cytosol"/>
    <property type="evidence" value="ECO:0007669"/>
    <property type="project" value="TreeGrafter"/>
</dbReference>
<evidence type="ECO:0000256" key="7">
    <source>
        <dbReference type="ARBA" id="ARBA00022643"/>
    </source>
</evidence>
<dbReference type="STRING" id="1071381.G8BRC5"/>
<comment type="pathway">
    <text evidence="3">Sulfur metabolism; hydrogen sulfide biosynthesis; hydrogen sulfide from sulfite (NADPH route): step 1/1.</text>
</comment>
<gene>
    <name evidence="15" type="primary">TPHA0C01450</name>
    <name evidence="15" type="ordered locus">TPHA_0C01450</name>
</gene>
<dbReference type="Gene3D" id="2.40.30.10">
    <property type="entry name" value="Translation factors"/>
    <property type="match status" value="1"/>
</dbReference>
<dbReference type="SUPFAM" id="SSF63380">
    <property type="entry name" value="Riboflavin synthase domain-like"/>
    <property type="match status" value="1"/>
</dbReference>
<dbReference type="InterPro" id="IPR009014">
    <property type="entry name" value="Transketo_C/PFOR_II"/>
</dbReference>
<comment type="cofactor">
    <cofactor evidence="1">
        <name>FMN</name>
        <dbReference type="ChEBI" id="CHEBI:58210"/>
    </cofactor>
</comment>
<dbReference type="InterPro" id="IPR001433">
    <property type="entry name" value="OxRdtase_FAD/NAD-bd"/>
</dbReference>
<keyword evidence="8" id="KW-0274">FAD</keyword>
<dbReference type="KEGG" id="tpf:TPHA_0C01450"/>
<dbReference type="OMA" id="DYDRYIF"/>
<dbReference type="Gene3D" id="3.40.50.970">
    <property type="match status" value="1"/>
</dbReference>
<keyword evidence="11" id="KW-0560">Oxidoreductase</keyword>
<keyword evidence="9" id="KW-0521">NADP</keyword>
<dbReference type="SUPFAM" id="SSF53323">
    <property type="entry name" value="Pyruvate-ferredoxin oxidoreductase, PFOR, domain III"/>
    <property type="match status" value="1"/>
</dbReference>
<protein>
    <recommendedName>
        <fullName evidence="4">assimilatory sulfite reductase (NADPH)</fullName>
        <ecNumber evidence="4">1.8.1.2</ecNumber>
    </recommendedName>
</protein>
<evidence type="ECO:0000256" key="11">
    <source>
        <dbReference type="ARBA" id="ARBA00023002"/>
    </source>
</evidence>
<reference evidence="15 16" key="1">
    <citation type="journal article" date="2011" name="Proc. Natl. Acad. Sci. U.S.A.">
        <title>Evolutionary erosion of yeast sex chromosomes by mating-type switching accidents.</title>
        <authorList>
            <person name="Gordon J.L."/>
            <person name="Armisen D."/>
            <person name="Proux-Wera E."/>
            <person name="Oheigeartaigh S.S."/>
            <person name="Byrne K.P."/>
            <person name="Wolfe K.H."/>
        </authorList>
    </citation>
    <scope>NUCLEOTIDE SEQUENCE [LARGE SCALE GENOMIC DNA]</scope>
    <source>
        <strain evidence="16">ATCC 24235 / CBS 4417 / NBRC 1672 / NRRL Y-8282 / UCD 70-5</strain>
    </source>
</reference>
<evidence type="ECO:0000256" key="6">
    <source>
        <dbReference type="ARBA" id="ARBA00022630"/>
    </source>
</evidence>
<dbReference type="OrthoDB" id="1856718at2759"/>
<dbReference type="InterPro" id="IPR001709">
    <property type="entry name" value="Flavoprot_Pyr_Nucl_cyt_Rdtase"/>
</dbReference>
<keyword evidence="6" id="KW-0285">Flavoprotein</keyword>
<evidence type="ECO:0000256" key="2">
    <source>
        <dbReference type="ARBA" id="ARBA00001974"/>
    </source>
</evidence>
<dbReference type="HOGENOM" id="CLU_003662_1_0_1"/>
<evidence type="ECO:0000313" key="16">
    <source>
        <dbReference type="Proteomes" id="UP000005666"/>
    </source>
</evidence>
<dbReference type="RefSeq" id="XP_003684735.1">
    <property type="nucleotide sequence ID" value="XM_003684687.1"/>
</dbReference>
<dbReference type="Gene3D" id="1.20.990.10">
    <property type="entry name" value="NADPH-cytochrome p450 Reductase, Chain A, domain 3"/>
    <property type="match status" value="1"/>
</dbReference>
<dbReference type="InterPro" id="IPR003097">
    <property type="entry name" value="CysJ-like_FAD-binding"/>
</dbReference>
<evidence type="ECO:0000313" key="15">
    <source>
        <dbReference type="EMBL" id="CCE62301.1"/>
    </source>
</evidence>
<name>G8BRC5_TETPH</name>
<dbReference type="InterPro" id="IPR023173">
    <property type="entry name" value="NADPH_Cyt_P450_Rdtase_alpha"/>
</dbReference>
<dbReference type="FunFam" id="1.20.990.10:FF:000010">
    <property type="entry name" value="Sulfite reductase [NADPH] flavoprotein component"/>
    <property type="match status" value="1"/>
</dbReference>
<evidence type="ECO:0000256" key="8">
    <source>
        <dbReference type="ARBA" id="ARBA00022827"/>
    </source>
</evidence>
<keyword evidence="10" id="KW-0249">Electron transport</keyword>
<dbReference type="Pfam" id="PF00175">
    <property type="entry name" value="NAD_binding_1"/>
    <property type="match status" value="1"/>
</dbReference>
<keyword evidence="7" id="KW-0288">FMN</keyword>
<dbReference type="GeneID" id="11535248"/>
<comment type="cofactor">
    <cofactor evidence="2">
        <name>FAD</name>
        <dbReference type="ChEBI" id="CHEBI:57692"/>
    </cofactor>
</comment>
<dbReference type="InterPro" id="IPR017927">
    <property type="entry name" value="FAD-bd_FR_type"/>
</dbReference>
<sequence length="1034" mass="116372">MVSEFVSNPFYSPENPKALPTYGTPISAILSVLHQHAGAIFSYKAISDSDLFDKSLKKWVTRDINDVYFNEVDLTVNAGAAPLGYAKTSDKITGIITPGFGLPYFIDSFKKNVNNSRFVFNVGTLDYDKKSCSLINDYTVPLAAAERLGFPVISPININEVQATSLFAIIAAKYSTSNNVIHLFDGINLSKTVLKIQEKLTIDEQAIKEIESHLSVNPTFEDVLDEFNETTGQKLHNFEYFGDRHAETVFVTYGVIENQLFKDSIEGSLSKVGLLSIRIPLPFSKDRFVAHVPSTTKKIVIITQYSDNTNPCFLKSQISHALFTSNRRSISVSDYLYEPTFAWTPSAVSQIVSIFVPNFESKQKFSDGKNFIFWASDKSTNLNLASRIIYGVSLGDTTSISLRTKFNNIVNGGIFQAQFSANQKDSTVSISNIDNSDVTIVEDHSLLKSVDVVATAKLGSTLIVLSKKTFAEKDLNNSDFFTKDLDIPENVLVKFVEKKLNLIFIDAEVIGNIKNASGDELSFVTQFLFWKHAYQYDTDKAVRYIWESSCPDKELPASFIEKTILDLIDSTVIEIKLDVFENVIIDKDIDQKSQLIAYLQDSSFTPNPSTVESERDITIDSSLDISKLLTFKEAYKTSSSLRPDLPVKNFVVKVKENRRITPTTYDRNIFHIEFDISGTGLTYGIGEALGIHARNNETLVNEFIETYGLNGNDIISVPNKDNNRLYESRTVLQAFIENLDIFGKPPKRFYESLVEFATDENEKKRLQDLIEPAGAVDLKRYQDVEFFTYADILELFPSARPPLEKLVEVIAPLKRREYSIASSQKVHPNEVHLLIVVVDWVDNKGRNRFGQASKYISDLQVGTELVVSVKPSVMKLPPNPEQPVIMSGLGTGLAPFKAIIEEKVWQKQQGYNIGEVYLYLGSRHKKEEYLYGELWEAYKDAGVITHIGAAFSRDQPEKIYIQDRIRENLKELKSAMIDKQGYFYLCGPTWPVPDITAVLQDIISADAKDRGVKIDLNAAIEDLKDSSRYILEVY</sequence>
<dbReference type="InterPro" id="IPR039261">
    <property type="entry name" value="FNR_nucleotide-bd"/>
</dbReference>
<comment type="function">
    <text evidence="13">This enzyme catalyzes the 6-electron reduction of sulfite to sulfide. This is one of several activities required for the biosynthesis of L-cysteine from sulfate.</text>
</comment>
<organism evidence="15 16">
    <name type="scientific">Tetrapisispora phaffii (strain ATCC 24235 / CBS 4417 / NBRC 1672 / NRRL Y-8282 / UCD 70-5)</name>
    <name type="common">Yeast</name>
    <name type="synonym">Fabospora phaffii</name>
    <dbReference type="NCBI Taxonomy" id="1071381"/>
    <lineage>
        <taxon>Eukaryota</taxon>
        <taxon>Fungi</taxon>
        <taxon>Dikarya</taxon>
        <taxon>Ascomycota</taxon>
        <taxon>Saccharomycotina</taxon>
        <taxon>Saccharomycetes</taxon>
        <taxon>Saccharomycetales</taxon>
        <taxon>Saccharomycetaceae</taxon>
        <taxon>Tetrapisispora</taxon>
    </lineage>
</organism>
<dbReference type="PRINTS" id="PR00371">
    <property type="entry name" value="FPNCR"/>
</dbReference>
<evidence type="ECO:0000256" key="13">
    <source>
        <dbReference type="ARBA" id="ARBA00059320"/>
    </source>
</evidence>
<dbReference type="InterPro" id="IPR017938">
    <property type="entry name" value="Riboflavin_synthase-like_b-brl"/>
</dbReference>
<keyword evidence="5" id="KW-0813">Transport</keyword>
<proteinExistence type="predicted"/>